<organism evidence="1 2">
    <name type="scientific">Desulfoferula mesophila</name>
    <dbReference type="NCBI Taxonomy" id="3058419"/>
    <lineage>
        <taxon>Bacteria</taxon>
        <taxon>Pseudomonadati</taxon>
        <taxon>Thermodesulfobacteriota</taxon>
        <taxon>Desulfarculia</taxon>
        <taxon>Desulfarculales</taxon>
        <taxon>Desulfarculaceae</taxon>
        <taxon>Desulfoferula</taxon>
    </lineage>
</organism>
<proteinExistence type="predicted"/>
<evidence type="ECO:0000313" key="2">
    <source>
        <dbReference type="Proteomes" id="UP001366166"/>
    </source>
</evidence>
<gene>
    <name evidence="1" type="ORF">FAK_10970</name>
</gene>
<dbReference type="KEGG" id="dmp:FAK_10970"/>
<reference evidence="2" key="1">
    <citation type="journal article" date="2023" name="Arch. Microbiol.">
        <title>Desulfoferula mesophilus gen. nov. sp. nov., a mesophilic sulfate-reducing bacterium isolated from a brackish lake sediment.</title>
        <authorList>
            <person name="Watanabe T."/>
            <person name="Yabe T."/>
            <person name="Tsuji J.M."/>
            <person name="Fukui M."/>
        </authorList>
    </citation>
    <scope>NUCLEOTIDE SEQUENCE [LARGE SCALE GENOMIC DNA]</scope>
    <source>
        <strain evidence="2">12FAK</strain>
    </source>
</reference>
<dbReference type="EMBL" id="AP028679">
    <property type="protein sequence ID" value="BEQ14031.1"/>
    <property type="molecule type" value="Genomic_DNA"/>
</dbReference>
<dbReference type="AlphaFoldDB" id="A0AAU9EU21"/>
<evidence type="ECO:0000313" key="1">
    <source>
        <dbReference type="EMBL" id="BEQ14031.1"/>
    </source>
</evidence>
<protein>
    <submittedName>
        <fullName evidence="1">Uncharacterized protein</fullName>
    </submittedName>
</protein>
<dbReference type="Proteomes" id="UP001366166">
    <property type="component" value="Chromosome"/>
</dbReference>
<sequence length="67" mass="6951">MRWCDLSCPEAGFPKENAVDGAGSCRTFAALYCAKLGRLVAKNAPCAVEAMARGAKGKDSGDKGRTA</sequence>
<accession>A0AAU9EU21</accession>
<dbReference type="RefSeq" id="WP_338605757.1">
    <property type="nucleotide sequence ID" value="NZ_AP028679.1"/>
</dbReference>
<name>A0AAU9EU21_9BACT</name>
<keyword evidence="2" id="KW-1185">Reference proteome</keyword>